<proteinExistence type="predicted"/>
<dbReference type="PROSITE" id="PS50090">
    <property type="entry name" value="MYB_LIKE"/>
    <property type="match status" value="1"/>
</dbReference>
<dbReference type="RefSeq" id="WP_088093210.1">
    <property type="nucleotide sequence ID" value="NZ_JARMNH010000051.1"/>
</dbReference>
<feature type="domain" description="Myb-like" evidence="2">
    <location>
        <begin position="5"/>
        <end position="57"/>
    </location>
</feature>
<dbReference type="PANTHER" id="PTHR41302">
    <property type="entry name" value="PRESPORE-SPECIFIC TRANSCRIPTIONAL REGULATOR RSFA-RELATED"/>
    <property type="match status" value="1"/>
</dbReference>
<evidence type="ECO:0000259" key="2">
    <source>
        <dbReference type="PROSITE" id="PS50090"/>
    </source>
</evidence>
<feature type="coiled-coil region" evidence="1">
    <location>
        <begin position="110"/>
        <end position="137"/>
    </location>
</feature>
<comment type="caution">
    <text evidence="4">The sequence shown here is derived from an EMBL/GenBank/DDBJ whole genome shotgun (WGS) entry which is preliminary data.</text>
</comment>
<dbReference type="InterPro" id="IPR001005">
    <property type="entry name" value="SANT/Myb"/>
</dbReference>
<reference evidence="4 5" key="1">
    <citation type="submission" date="2016-10" db="EMBL/GenBank/DDBJ databases">
        <title>Comparative genomics of Bacillus thuringiensis reveals a path to pathogens against multiple invertebrate hosts.</title>
        <authorList>
            <person name="Zheng J."/>
            <person name="Gao Q."/>
            <person name="Liu H."/>
            <person name="Peng D."/>
            <person name="Ruan L."/>
            <person name="Sun M."/>
        </authorList>
    </citation>
    <scope>NUCLEOTIDE SEQUENCE [LARGE SCALE GENOMIC DNA]</scope>
    <source>
        <strain evidence="4">BGSC 4BK1</strain>
    </source>
</reference>
<accession>A0A242Z0K8</accession>
<organism evidence="4 5">
    <name type="scientific">Bacillus wiedmannii</name>
    <dbReference type="NCBI Taxonomy" id="1890302"/>
    <lineage>
        <taxon>Bacteria</taxon>
        <taxon>Bacillati</taxon>
        <taxon>Bacillota</taxon>
        <taxon>Bacilli</taxon>
        <taxon>Bacillales</taxon>
        <taxon>Bacillaceae</taxon>
        <taxon>Bacillus</taxon>
        <taxon>Bacillus cereus group</taxon>
    </lineage>
</organism>
<dbReference type="PROSITE" id="PS51294">
    <property type="entry name" value="HTH_MYB"/>
    <property type="match status" value="1"/>
</dbReference>
<dbReference type="SUPFAM" id="SSF46689">
    <property type="entry name" value="Homeodomain-like"/>
    <property type="match status" value="1"/>
</dbReference>
<name>A0A242Z0K8_9BACI</name>
<dbReference type="Pfam" id="PF13921">
    <property type="entry name" value="Myb_DNA-bind_6"/>
    <property type="match status" value="1"/>
</dbReference>
<evidence type="ECO:0000259" key="3">
    <source>
        <dbReference type="PROSITE" id="PS51294"/>
    </source>
</evidence>
<dbReference type="Proteomes" id="UP000194945">
    <property type="component" value="Unassembled WGS sequence"/>
</dbReference>
<dbReference type="InterPro" id="IPR017930">
    <property type="entry name" value="Myb_dom"/>
</dbReference>
<dbReference type="AlphaFoldDB" id="A0A242Z0K8"/>
<dbReference type="NCBIfam" id="TIGR02894">
    <property type="entry name" value="DNA_bind_RsfA"/>
    <property type="match status" value="1"/>
</dbReference>
<dbReference type="EMBL" id="NFDE01000059">
    <property type="protein sequence ID" value="OTX85999.1"/>
    <property type="molecule type" value="Genomic_DNA"/>
</dbReference>
<dbReference type="Gene3D" id="1.10.10.60">
    <property type="entry name" value="Homeodomain-like"/>
    <property type="match status" value="1"/>
</dbReference>
<evidence type="ECO:0000313" key="5">
    <source>
        <dbReference type="Proteomes" id="UP000194945"/>
    </source>
</evidence>
<keyword evidence="1" id="KW-0175">Coiled coil</keyword>
<dbReference type="InterPro" id="IPR014243">
    <property type="entry name" value="RsfA-like"/>
</dbReference>
<dbReference type="PANTHER" id="PTHR41302:SF2">
    <property type="entry name" value="PRESPORE SPECIFIC TRANSCRIPTIONAL ACTIVATOR RSFA"/>
    <property type="match status" value="1"/>
</dbReference>
<protein>
    <submittedName>
        <fullName evidence="4">RsfA family transcriptional regulator</fullName>
    </submittedName>
</protein>
<evidence type="ECO:0000313" key="4">
    <source>
        <dbReference type="EMBL" id="OTX85999.1"/>
    </source>
</evidence>
<feature type="domain" description="HTH myb-type" evidence="3">
    <location>
        <begin position="1"/>
        <end position="61"/>
    </location>
</feature>
<sequence length="155" mass="18067">MVISRQDSWTNDNDLLLATIVLQYIHNGGTQLAAFKEVAKQLARTPAACGFRWNSYLRKQYEEEIQQAKQNRKAENNISPSQQKKETNSLSITLDDIISFLQNYKEIDKLTTLQNQIEYLETENHSLSQRLAMYEEEYSMLLNHIDKKRNLIVAN</sequence>
<gene>
    <name evidence="4" type="ORF">BK730_21675</name>
</gene>
<evidence type="ECO:0000256" key="1">
    <source>
        <dbReference type="SAM" id="Coils"/>
    </source>
</evidence>
<dbReference type="InterPro" id="IPR009057">
    <property type="entry name" value="Homeodomain-like_sf"/>
</dbReference>